<evidence type="ECO:0000256" key="1">
    <source>
        <dbReference type="SAM" id="MobiDB-lite"/>
    </source>
</evidence>
<feature type="region of interest" description="Disordered" evidence="1">
    <location>
        <begin position="34"/>
        <end position="79"/>
    </location>
</feature>
<feature type="compositionally biased region" description="Polar residues" evidence="1">
    <location>
        <begin position="34"/>
        <end position="43"/>
    </location>
</feature>
<evidence type="ECO:0008006" key="4">
    <source>
        <dbReference type="Google" id="ProtNLM"/>
    </source>
</evidence>
<accession>A0ABD3UDJ3</accession>
<organism evidence="2 3">
    <name type="scientific">Sinanodonta woodiana</name>
    <name type="common">Chinese pond mussel</name>
    <name type="synonym">Anodonta woodiana</name>
    <dbReference type="NCBI Taxonomy" id="1069815"/>
    <lineage>
        <taxon>Eukaryota</taxon>
        <taxon>Metazoa</taxon>
        <taxon>Spiralia</taxon>
        <taxon>Lophotrochozoa</taxon>
        <taxon>Mollusca</taxon>
        <taxon>Bivalvia</taxon>
        <taxon>Autobranchia</taxon>
        <taxon>Heteroconchia</taxon>
        <taxon>Palaeoheterodonta</taxon>
        <taxon>Unionida</taxon>
        <taxon>Unionoidea</taxon>
        <taxon>Unionidae</taxon>
        <taxon>Unioninae</taxon>
        <taxon>Sinanodonta</taxon>
    </lineage>
</organism>
<dbReference type="AlphaFoldDB" id="A0ABD3UDJ3"/>
<evidence type="ECO:0000313" key="3">
    <source>
        <dbReference type="Proteomes" id="UP001634394"/>
    </source>
</evidence>
<dbReference type="Proteomes" id="UP001634394">
    <property type="component" value="Unassembled WGS sequence"/>
</dbReference>
<dbReference type="InterPro" id="IPR013761">
    <property type="entry name" value="SAM/pointed_sf"/>
</dbReference>
<proteinExistence type="predicted"/>
<name>A0ABD3UDJ3_SINWO</name>
<comment type="caution">
    <text evidence="2">The sequence shown here is derived from an EMBL/GenBank/DDBJ whole genome shotgun (WGS) entry which is preliminary data.</text>
</comment>
<protein>
    <recommendedName>
        <fullName evidence="4">SAM domain-containing protein</fullName>
    </recommendedName>
</protein>
<dbReference type="CDD" id="cd09487">
    <property type="entry name" value="SAM_superfamily"/>
    <property type="match status" value="1"/>
</dbReference>
<dbReference type="SUPFAM" id="SSF47769">
    <property type="entry name" value="SAM/Pointed domain"/>
    <property type="match status" value="1"/>
</dbReference>
<sequence length="512" mass="57693">MKSREVARKTNVYRQEYENFKPLMLPKITELSGSLKPSSFVTNKSEKNSVSKTLPVEDPHQMSNGGQKSANMQDGEQQINRRQDVTPSFSNQPHLNNKWCVAKDSDCIEDGLNIIRRPKTSAKPLKSPPHPQRHADADYQMLPSYEQQKEQGIPSQIADGTPAPVKQRLPICTQPDMDRSNIDTDSESTVYENIMIVGKVGMPTENTSLRTAASMDNDKPQCQDLQRIEITNVQPRGVNGEMEHDENSLIYENLPLQMPTKVGKGMTESNILATMTAGTDDLDKHDRMVPSALCTLDRERNNLGFSTRKQNEIKQNSNQTVAQKADNIQIATEESPLSAKSLIVNFERKFLAQDDYRKTFKANKDMPRDAVKKLEGDRDSPVSTVFLDSDVKLPPRKSTKAKSEYSPIQSTQLTSSVSHTRQLQNEPSQLQFQGQVCKDKPINVEQLNVNQLGAWMTEKLRLGKYVSHFAEELIDGALLMNLEEDILITYFGFSVLEAKRLKKFATEGFISQ</sequence>
<evidence type="ECO:0000313" key="2">
    <source>
        <dbReference type="EMBL" id="KAL3847564.1"/>
    </source>
</evidence>
<reference evidence="2 3" key="1">
    <citation type="submission" date="2024-11" db="EMBL/GenBank/DDBJ databases">
        <title>Chromosome-level genome assembly of the freshwater bivalve Anodonta woodiana.</title>
        <authorList>
            <person name="Chen X."/>
        </authorList>
    </citation>
    <scope>NUCLEOTIDE SEQUENCE [LARGE SCALE GENOMIC DNA]</scope>
    <source>
        <strain evidence="2">MN2024</strain>
        <tissue evidence="2">Gills</tissue>
    </source>
</reference>
<dbReference type="EMBL" id="JBJQND010000016">
    <property type="protein sequence ID" value="KAL3847564.1"/>
    <property type="molecule type" value="Genomic_DNA"/>
</dbReference>
<feature type="compositionally biased region" description="Polar residues" evidence="1">
    <location>
        <begin position="61"/>
        <end position="78"/>
    </location>
</feature>
<keyword evidence="3" id="KW-1185">Reference proteome</keyword>
<gene>
    <name evidence="2" type="ORF">ACJMK2_018467</name>
</gene>
<feature type="compositionally biased region" description="Basic and acidic residues" evidence="1">
    <location>
        <begin position="44"/>
        <end position="60"/>
    </location>
</feature>
<dbReference type="Gene3D" id="1.10.150.50">
    <property type="entry name" value="Transcription Factor, Ets-1"/>
    <property type="match status" value="1"/>
</dbReference>